<evidence type="ECO:0000313" key="3">
    <source>
        <dbReference type="EMBL" id="CAB4302163.1"/>
    </source>
</evidence>
<accession>A0A6J5WPA0</accession>
<dbReference type="SUPFAM" id="SSF63748">
    <property type="entry name" value="Tudor/PWWP/MBT"/>
    <property type="match status" value="1"/>
</dbReference>
<dbReference type="Proteomes" id="UP000507245">
    <property type="component" value="Unassembled WGS sequence"/>
</dbReference>
<gene>
    <name evidence="3" type="ORF">ORAREDHAP_LOCUS17775</name>
</gene>
<dbReference type="PANTHER" id="PTHR33697:SF2">
    <property type="entry name" value="T17B22.17 PROTEIN"/>
    <property type="match status" value="1"/>
</dbReference>
<dbReference type="PANTHER" id="PTHR33697">
    <property type="entry name" value="T17B22.17 PROTEIN-RELATED"/>
    <property type="match status" value="1"/>
</dbReference>
<feature type="compositionally biased region" description="Polar residues" evidence="1">
    <location>
        <begin position="132"/>
        <end position="144"/>
    </location>
</feature>
<name>A0A6J5WPA0_PRUAR</name>
<protein>
    <recommendedName>
        <fullName evidence="2">PWWP domain-containing protein</fullName>
    </recommendedName>
</protein>
<evidence type="ECO:0000259" key="2">
    <source>
        <dbReference type="PROSITE" id="PS50812"/>
    </source>
</evidence>
<reference evidence="4" key="1">
    <citation type="journal article" date="2020" name="Genome Biol.">
        <title>Gamete binning: chromosome-level and haplotype-resolved genome assembly enabled by high-throughput single-cell sequencing of gamete genomes.</title>
        <authorList>
            <person name="Campoy J.A."/>
            <person name="Sun H."/>
            <person name="Goel M."/>
            <person name="Jiao W.-B."/>
            <person name="Folz-Donahue K."/>
            <person name="Wang N."/>
            <person name="Rubio M."/>
            <person name="Liu C."/>
            <person name="Kukat C."/>
            <person name="Ruiz D."/>
            <person name="Huettel B."/>
            <person name="Schneeberger K."/>
        </authorList>
    </citation>
    <scope>NUCLEOTIDE SEQUENCE [LARGE SCALE GENOMIC DNA]</scope>
    <source>
        <strain evidence="4">cv. Rojo Pasion</strain>
    </source>
</reference>
<feature type="region of interest" description="Disordered" evidence="1">
    <location>
        <begin position="126"/>
        <end position="147"/>
    </location>
</feature>
<feature type="region of interest" description="Disordered" evidence="1">
    <location>
        <begin position="264"/>
        <end position="306"/>
    </location>
</feature>
<dbReference type="Gene3D" id="2.30.30.140">
    <property type="match status" value="1"/>
</dbReference>
<dbReference type="PROSITE" id="PS50812">
    <property type="entry name" value="PWWP"/>
    <property type="match status" value="1"/>
</dbReference>
<sequence>MCVMGSTESGTGDFSVGSIVWVRRRNGSWWPGKIVGPEELSASHLTSPRSGTPVKLLGREDASVDWYNLEKSKRVKAFRCGEFDDCIEKAESSQGMPVKKREKYARREDAILHALELEKQLLRKQGKLGGPLSSQRTKEGNQLSGEDDHAEAIPRMRGLQDFGLKIAPSKRKLSSSLALNGSWKPTVDGTVQALARGGLSMGGTNHVNGVEQTGVVCKAKRSKCVYLPAESGESLEYEAAPSNQVEISASPVGARSHAEALIEENTSGFTEDESDSSETDSSESESDSSETEPDMDEEMPLLSEPEVGRYEAREHGIMVGDEPDESTHSGDMSHLYSHDPLFASEAVSKWQLKGKRNIRNLTKRSMDATDGRGYIYGPYSEEKTDWEDSTWEDRSAWNEYWDIKRDRFHPVYDGRYHYRRRPRYLIDVDLKVQASYQKEPVPIVSLMSKLNGKAIIGHPIQIEALEDGSSNSLLSTVDEFAADDLPLLDEESRPPFKKLNLGSFSNKASQGKRNLLHNSRLPTDRKLSKKVAKKVSLSSSQKTRTLSSIAIEQNFSNKPIHLDSSSGQREGLMKPESSGPTTVACIPVKLVFSNRGSSRAQQTVLSTALHCIFAGCGFLRIYLKEQSSC</sequence>
<dbReference type="CDD" id="cd05162">
    <property type="entry name" value="PWWP"/>
    <property type="match status" value="1"/>
</dbReference>
<organism evidence="3 4">
    <name type="scientific">Prunus armeniaca</name>
    <name type="common">Apricot</name>
    <name type="synonym">Armeniaca vulgaris</name>
    <dbReference type="NCBI Taxonomy" id="36596"/>
    <lineage>
        <taxon>Eukaryota</taxon>
        <taxon>Viridiplantae</taxon>
        <taxon>Streptophyta</taxon>
        <taxon>Embryophyta</taxon>
        <taxon>Tracheophyta</taxon>
        <taxon>Spermatophyta</taxon>
        <taxon>Magnoliopsida</taxon>
        <taxon>eudicotyledons</taxon>
        <taxon>Gunneridae</taxon>
        <taxon>Pentapetalae</taxon>
        <taxon>rosids</taxon>
        <taxon>fabids</taxon>
        <taxon>Rosales</taxon>
        <taxon>Rosaceae</taxon>
        <taxon>Amygdaloideae</taxon>
        <taxon>Amygdaleae</taxon>
        <taxon>Prunus</taxon>
    </lineage>
</organism>
<proteinExistence type="predicted"/>
<dbReference type="Pfam" id="PF00855">
    <property type="entry name" value="PWWP"/>
    <property type="match status" value="1"/>
</dbReference>
<dbReference type="InterPro" id="IPR044679">
    <property type="entry name" value="PWWP2-like"/>
</dbReference>
<dbReference type="InterPro" id="IPR000313">
    <property type="entry name" value="PWWP_dom"/>
</dbReference>
<feature type="compositionally biased region" description="Acidic residues" evidence="1">
    <location>
        <begin position="270"/>
        <end position="299"/>
    </location>
</feature>
<feature type="domain" description="PWWP" evidence="2">
    <location>
        <begin position="16"/>
        <end position="71"/>
    </location>
</feature>
<evidence type="ECO:0000256" key="1">
    <source>
        <dbReference type="SAM" id="MobiDB-lite"/>
    </source>
</evidence>
<keyword evidence="4" id="KW-1185">Reference proteome</keyword>
<dbReference type="AlphaFoldDB" id="A0A6J5WPA0"/>
<dbReference type="OrthoDB" id="1908535at2759"/>
<evidence type="ECO:0000313" key="4">
    <source>
        <dbReference type="Proteomes" id="UP000507245"/>
    </source>
</evidence>
<dbReference type="EMBL" id="CAEKKB010000002">
    <property type="protein sequence ID" value="CAB4302163.1"/>
    <property type="molecule type" value="Genomic_DNA"/>
</dbReference>